<feature type="region of interest" description="Disordered" evidence="1">
    <location>
        <begin position="239"/>
        <end position="268"/>
    </location>
</feature>
<proteinExistence type="predicted"/>
<name>R0IFQ4_EXST2</name>
<evidence type="ECO:0000313" key="3">
    <source>
        <dbReference type="Proteomes" id="UP000016935"/>
    </source>
</evidence>
<organism evidence="2 3">
    <name type="scientific">Exserohilum turcicum (strain 28A)</name>
    <name type="common">Northern leaf blight fungus</name>
    <name type="synonym">Setosphaeria turcica</name>
    <dbReference type="NCBI Taxonomy" id="671987"/>
    <lineage>
        <taxon>Eukaryota</taxon>
        <taxon>Fungi</taxon>
        <taxon>Dikarya</taxon>
        <taxon>Ascomycota</taxon>
        <taxon>Pezizomycotina</taxon>
        <taxon>Dothideomycetes</taxon>
        <taxon>Pleosporomycetidae</taxon>
        <taxon>Pleosporales</taxon>
        <taxon>Pleosporineae</taxon>
        <taxon>Pleosporaceae</taxon>
        <taxon>Exserohilum</taxon>
    </lineage>
</organism>
<dbReference type="eggNOG" id="KOG4680">
    <property type="taxonomic scope" value="Eukaryota"/>
</dbReference>
<accession>R0IFQ4</accession>
<sequence>MSGTAGTSSSFFSFGPNDSFIARSFAGLQYRKLPPSLRDLLVGRTVAEVHWAALGSVPESWILSSKDSSGRSSIRWGSAIPSRLETILTKTWHSPHLRAVLGPGDSFIVWHPELIRWANLPPNLEDALQSWLTPSGWRVGPPRIISWGPEGAFFAMSEYGEVSCQFGGDKAWEIYKETVDEWKAEKGFKWSSLAFIALDPTSADQFIAVRKDGTWAGSIDDINEDALEAFALNFFGKAKSQKHRPSPSTSQPNGQMPNGSPSTSAEAKQDAALQALYEKWATETSVMFAAAAAATAVGRPKTPRKLQVRSRSSSTDPSSTPPPLSRRSSCTPKLFTMFPYLPGSVTTCSLTTCKMLKSEENSIHACQHDVEKLLRASGLYSYEWLRQERLQWHPDRFGRLCAEEWRETGKRLAGEMFKLMSVLMEDVSHKNENGRRGS</sequence>
<dbReference type="HOGENOM" id="CLU_026311_0_0_1"/>
<reference evidence="2 3" key="2">
    <citation type="journal article" date="2013" name="PLoS Genet.">
        <title>Comparative genome structure, secondary metabolite, and effector coding capacity across Cochliobolus pathogens.</title>
        <authorList>
            <person name="Condon B.J."/>
            <person name="Leng Y."/>
            <person name="Wu D."/>
            <person name="Bushley K.E."/>
            <person name="Ohm R.A."/>
            <person name="Otillar R."/>
            <person name="Martin J."/>
            <person name="Schackwitz W."/>
            <person name="Grimwood J."/>
            <person name="MohdZainudin N."/>
            <person name="Xue C."/>
            <person name="Wang R."/>
            <person name="Manning V.A."/>
            <person name="Dhillon B."/>
            <person name="Tu Z.J."/>
            <person name="Steffenson B.J."/>
            <person name="Salamov A."/>
            <person name="Sun H."/>
            <person name="Lowry S."/>
            <person name="LaButti K."/>
            <person name="Han J."/>
            <person name="Copeland A."/>
            <person name="Lindquist E."/>
            <person name="Barry K."/>
            <person name="Schmutz J."/>
            <person name="Baker S.E."/>
            <person name="Ciuffetti L.M."/>
            <person name="Grigoriev I.V."/>
            <person name="Zhong S."/>
            <person name="Turgeon B.G."/>
        </authorList>
    </citation>
    <scope>NUCLEOTIDE SEQUENCE [LARGE SCALE GENOMIC DNA]</scope>
    <source>
        <strain evidence="3">28A</strain>
    </source>
</reference>
<dbReference type="AlphaFoldDB" id="R0IFQ4"/>
<dbReference type="Proteomes" id="UP000016935">
    <property type="component" value="Unassembled WGS sequence"/>
</dbReference>
<gene>
    <name evidence="2" type="ORF">SETTUDRAFT_164265</name>
</gene>
<feature type="region of interest" description="Disordered" evidence="1">
    <location>
        <begin position="299"/>
        <end position="328"/>
    </location>
</feature>
<evidence type="ECO:0000313" key="2">
    <source>
        <dbReference type="EMBL" id="EOA83886.1"/>
    </source>
</evidence>
<feature type="compositionally biased region" description="Low complexity" evidence="1">
    <location>
        <begin position="309"/>
        <end position="318"/>
    </location>
</feature>
<dbReference type="STRING" id="671987.R0IFQ4"/>
<dbReference type="GeneID" id="19399066"/>
<keyword evidence="3" id="KW-1185">Reference proteome</keyword>
<dbReference type="RefSeq" id="XP_008028350.1">
    <property type="nucleotide sequence ID" value="XM_008030159.1"/>
</dbReference>
<dbReference type="OrthoDB" id="4764735at2759"/>
<evidence type="ECO:0000256" key="1">
    <source>
        <dbReference type="SAM" id="MobiDB-lite"/>
    </source>
</evidence>
<dbReference type="EMBL" id="KB908814">
    <property type="protein sequence ID" value="EOA83886.1"/>
    <property type="molecule type" value="Genomic_DNA"/>
</dbReference>
<protein>
    <submittedName>
        <fullName evidence="2">Uncharacterized protein</fullName>
    </submittedName>
</protein>
<reference evidence="2 3" key="1">
    <citation type="journal article" date="2012" name="PLoS Pathog.">
        <title>Diverse lifestyles and strategies of plant pathogenesis encoded in the genomes of eighteen Dothideomycetes fungi.</title>
        <authorList>
            <person name="Ohm R.A."/>
            <person name="Feau N."/>
            <person name="Henrissat B."/>
            <person name="Schoch C.L."/>
            <person name="Horwitz B.A."/>
            <person name="Barry K.W."/>
            <person name="Condon B.J."/>
            <person name="Copeland A.C."/>
            <person name="Dhillon B."/>
            <person name="Glaser F."/>
            <person name="Hesse C.N."/>
            <person name="Kosti I."/>
            <person name="LaButti K."/>
            <person name="Lindquist E.A."/>
            <person name="Lucas S."/>
            <person name="Salamov A.A."/>
            <person name="Bradshaw R.E."/>
            <person name="Ciuffetti L."/>
            <person name="Hamelin R.C."/>
            <person name="Kema G.H.J."/>
            <person name="Lawrence C."/>
            <person name="Scott J.A."/>
            <person name="Spatafora J.W."/>
            <person name="Turgeon B.G."/>
            <person name="de Wit P.J.G.M."/>
            <person name="Zhong S."/>
            <person name="Goodwin S.B."/>
            <person name="Grigoriev I.V."/>
        </authorList>
    </citation>
    <scope>NUCLEOTIDE SEQUENCE [LARGE SCALE GENOMIC DNA]</scope>
    <source>
        <strain evidence="3">28A</strain>
    </source>
</reference>
<feature type="compositionally biased region" description="Polar residues" evidence="1">
    <location>
        <begin position="246"/>
        <end position="266"/>
    </location>
</feature>